<accession>A0AAW6U7K5</accession>
<evidence type="ECO:0000313" key="3">
    <source>
        <dbReference type="Proteomes" id="UP001431532"/>
    </source>
</evidence>
<evidence type="ECO:0008006" key="4">
    <source>
        <dbReference type="Google" id="ProtNLM"/>
    </source>
</evidence>
<comment type="caution">
    <text evidence="2">The sequence shown here is derived from an EMBL/GenBank/DDBJ whole genome shotgun (WGS) entry which is preliminary data.</text>
</comment>
<reference evidence="2" key="1">
    <citation type="submission" date="2023-05" db="EMBL/GenBank/DDBJ databases">
        <title>Mariniplasma microaerophilum sp. nov., a novel anaerobic mollicute isolated from terrestrial mud volcano, Taman Peninsula, Russia.</title>
        <authorList>
            <person name="Khomyakova M.A."/>
            <person name="Merkel A.Y."/>
            <person name="Slobodkin A.I."/>
        </authorList>
    </citation>
    <scope>NUCLEOTIDE SEQUENCE</scope>
    <source>
        <strain evidence="2">M4Ah</strain>
    </source>
</reference>
<dbReference type="AlphaFoldDB" id="A0AAW6U7K5"/>
<evidence type="ECO:0000256" key="1">
    <source>
        <dbReference type="SAM" id="MobiDB-lite"/>
    </source>
</evidence>
<dbReference type="Proteomes" id="UP001431532">
    <property type="component" value="Unassembled WGS sequence"/>
</dbReference>
<keyword evidence="3" id="KW-1185">Reference proteome</keyword>
<sequence length="150" mass="17645">MGLYYFTDEQVIELSKNPNVKHVSNKSITYQESFKETYLEAYSQGKTSRTIFIEAGFNVQVLGDDRIKSSGKRWRRQSKRLEGVKDTRKGGSGRPRTRDLTKDEIIERQKAQIEYLKQERDFLLELKRLERQAIRKQQLSPKKSLKSSKK</sequence>
<dbReference type="RefSeq" id="WP_282840266.1">
    <property type="nucleotide sequence ID" value="NZ_JASCXW010000079.1"/>
</dbReference>
<dbReference type="InterPro" id="IPR046929">
    <property type="entry name" value="HTH_Tnp"/>
</dbReference>
<dbReference type="EMBL" id="JASCXW010000079">
    <property type="protein sequence ID" value="MDI6453810.1"/>
    <property type="molecule type" value="Genomic_DNA"/>
</dbReference>
<dbReference type="Pfam" id="PF20310">
    <property type="entry name" value="HTH_Tnp_2"/>
    <property type="match status" value="1"/>
</dbReference>
<organism evidence="2 3">
    <name type="scientific">Peloplasma aerotolerans</name>
    <dbReference type="NCBI Taxonomy" id="3044389"/>
    <lineage>
        <taxon>Bacteria</taxon>
        <taxon>Bacillati</taxon>
        <taxon>Mycoplasmatota</taxon>
        <taxon>Mollicutes</taxon>
        <taxon>Acholeplasmatales</taxon>
        <taxon>Acholeplasmataceae</taxon>
        <taxon>Peloplasma</taxon>
    </lineage>
</organism>
<proteinExistence type="predicted"/>
<gene>
    <name evidence="2" type="ORF">QJ521_09620</name>
</gene>
<protein>
    <recommendedName>
        <fullName evidence="4">Transposase</fullName>
    </recommendedName>
</protein>
<feature type="region of interest" description="Disordered" evidence="1">
    <location>
        <begin position="72"/>
        <end position="103"/>
    </location>
</feature>
<feature type="compositionally biased region" description="Basic and acidic residues" evidence="1">
    <location>
        <begin position="79"/>
        <end position="89"/>
    </location>
</feature>
<evidence type="ECO:0000313" key="2">
    <source>
        <dbReference type="EMBL" id="MDI6453810.1"/>
    </source>
</evidence>
<name>A0AAW6U7K5_9MOLU</name>